<dbReference type="SMART" id="SM00382">
    <property type="entry name" value="AAA"/>
    <property type="match status" value="1"/>
</dbReference>
<comment type="caution">
    <text evidence="8">The sequence shown here is derived from an EMBL/GenBank/DDBJ whole genome shotgun (WGS) entry which is preliminary data.</text>
</comment>
<proteinExistence type="inferred from homology"/>
<dbReference type="GO" id="GO:0005524">
    <property type="term" value="F:ATP binding"/>
    <property type="evidence" value="ECO:0007669"/>
    <property type="project" value="UniProtKB-KW"/>
</dbReference>
<evidence type="ECO:0000256" key="2">
    <source>
        <dbReference type="ARBA" id="ARBA00005417"/>
    </source>
</evidence>
<dbReference type="InterPro" id="IPR017871">
    <property type="entry name" value="ABC_transporter-like_CS"/>
</dbReference>
<dbReference type="EMBL" id="BAAAVS010000017">
    <property type="protein sequence ID" value="GAA3030590.1"/>
    <property type="molecule type" value="Genomic_DNA"/>
</dbReference>
<reference evidence="9" key="1">
    <citation type="journal article" date="2019" name="Int. J. Syst. Evol. Microbiol.">
        <title>The Global Catalogue of Microorganisms (GCM) 10K type strain sequencing project: providing services to taxonomists for standard genome sequencing and annotation.</title>
        <authorList>
            <consortium name="The Broad Institute Genomics Platform"/>
            <consortium name="The Broad Institute Genome Sequencing Center for Infectious Disease"/>
            <person name="Wu L."/>
            <person name="Ma J."/>
        </authorList>
    </citation>
    <scope>NUCLEOTIDE SEQUENCE [LARGE SCALE GENOMIC DNA]</scope>
    <source>
        <strain evidence="9">JCM 14234</strain>
    </source>
</reference>
<dbReference type="PROSITE" id="PS50893">
    <property type="entry name" value="ABC_TRANSPORTER_2"/>
    <property type="match status" value="1"/>
</dbReference>
<keyword evidence="6" id="KW-0046">Antibiotic resistance</keyword>
<dbReference type="Pfam" id="PF00005">
    <property type="entry name" value="ABC_tran"/>
    <property type="match status" value="1"/>
</dbReference>
<evidence type="ECO:0000313" key="8">
    <source>
        <dbReference type="EMBL" id="GAA3030590.1"/>
    </source>
</evidence>
<evidence type="ECO:0000256" key="5">
    <source>
        <dbReference type="ARBA" id="ARBA00022840"/>
    </source>
</evidence>
<comment type="subcellular location">
    <subcellularLocation>
        <location evidence="1">Cell membrane</location>
        <topology evidence="1">Peripheral membrane protein</topology>
    </subcellularLocation>
</comment>
<dbReference type="PANTHER" id="PTHR42711">
    <property type="entry name" value="ABC TRANSPORTER ATP-BINDING PROTEIN"/>
    <property type="match status" value="1"/>
</dbReference>
<evidence type="ECO:0000256" key="1">
    <source>
        <dbReference type="ARBA" id="ARBA00004202"/>
    </source>
</evidence>
<accession>A0ABP6L6L1</accession>
<feature type="domain" description="ABC transporter" evidence="7">
    <location>
        <begin position="5"/>
        <end position="231"/>
    </location>
</feature>
<dbReference type="RefSeq" id="WP_290713585.1">
    <property type="nucleotide sequence ID" value="NZ_BAAAVS010000017.1"/>
</dbReference>
<comment type="similarity">
    <text evidence="2">Belongs to the ABC transporter superfamily.</text>
</comment>
<keyword evidence="4" id="KW-0547">Nucleotide-binding</keyword>
<dbReference type="InterPro" id="IPR003593">
    <property type="entry name" value="AAA+_ATPase"/>
</dbReference>
<evidence type="ECO:0000313" key="9">
    <source>
        <dbReference type="Proteomes" id="UP001501035"/>
    </source>
</evidence>
<evidence type="ECO:0000256" key="3">
    <source>
        <dbReference type="ARBA" id="ARBA00022448"/>
    </source>
</evidence>
<keyword evidence="3" id="KW-0813">Transport</keyword>
<dbReference type="PROSITE" id="PS00211">
    <property type="entry name" value="ABC_TRANSPORTER_1"/>
    <property type="match status" value="1"/>
</dbReference>
<gene>
    <name evidence="8" type="ORF">GCM10010528_09980</name>
</gene>
<dbReference type="InterPro" id="IPR027417">
    <property type="entry name" value="P-loop_NTPase"/>
</dbReference>
<dbReference type="InterPro" id="IPR003439">
    <property type="entry name" value="ABC_transporter-like_ATP-bd"/>
</dbReference>
<dbReference type="CDD" id="cd03230">
    <property type="entry name" value="ABC_DR_subfamily_A"/>
    <property type="match status" value="1"/>
</dbReference>
<name>A0ABP6L6L1_9ACTN</name>
<evidence type="ECO:0000256" key="4">
    <source>
        <dbReference type="ARBA" id="ARBA00022741"/>
    </source>
</evidence>
<dbReference type="Gene3D" id="3.40.50.300">
    <property type="entry name" value="P-loop containing nucleotide triphosphate hydrolases"/>
    <property type="match status" value="1"/>
</dbReference>
<dbReference type="PANTHER" id="PTHR42711:SF5">
    <property type="entry name" value="ABC TRANSPORTER ATP-BINDING PROTEIN NATA"/>
    <property type="match status" value="1"/>
</dbReference>
<organism evidence="8 9">
    <name type="scientific">Gordonia defluvii</name>
    <dbReference type="NCBI Taxonomy" id="283718"/>
    <lineage>
        <taxon>Bacteria</taxon>
        <taxon>Bacillati</taxon>
        <taxon>Actinomycetota</taxon>
        <taxon>Actinomycetes</taxon>
        <taxon>Mycobacteriales</taxon>
        <taxon>Gordoniaceae</taxon>
        <taxon>Gordonia</taxon>
    </lineage>
</organism>
<evidence type="ECO:0000259" key="7">
    <source>
        <dbReference type="PROSITE" id="PS50893"/>
    </source>
</evidence>
<sequence length="305" mass="32338">MGDVIEVEGLVKRFGSFAALDGLDLTVAAGEVAGFLGPNGAGKSTTIRVLLGLFGRSGGTVRVFGADPFVDAVAIHPRLAYVPGEVSLWPQLTGGECIDVLLRLRGIDPATSGRAEMIERFELDPTKRSSTYSKGNRQKVALIAALSAETELLIFDEPTSGLDPLMAQQFQLCAREAAQRGSSVLLSSHILSEVEELCESVTIIRAGKTVRTGTLEELRHLRRSRVRTTVVGGGEEQLSAIAGVHDFSATHTPGGVEVSFTVAQDDLGVVTRSLGALTVSRLLVEPPSLEELFLHAYDSDAGGRA</sequence>
<protein>
    <submittedName>
        <fullName evidence="8">Multidrug efflux ABC transporter ATP-binding protein</fullName>
    </submittedName>
</protein>
<evidence type="ECO:0000256" key="6">
    <source>
        <dbReference type="ARBA" id="ARBA00023251"/>
    </source>
</evidence>
<dbReference type="InterPro" id="IPR050763">
    <property type="entry name" value="ABC_transporter_ATP-binding"/>
</dbReference>
<keyword evidence="5 8" id="KW-0067">ATP-binding</keyword>
<keyword evidence="9" id="KW-1185">Reference proteome</keyword>
<dbReference type="SUPFAM" id="SSF52540">
    <property type="entry name" value="P-loop containing nucleoside triphosphate hydrolases"/>
    <property type="match status" value="1"/>
</dbReference>
<dbReference type="Proteomes" id="UP001501035">
    <property type="component" value="Unassembled WGS sequence"/>
</dbReference>